<reference evidence="2" key="1">
    <citation type="submission" date="2020-06" db="EMBL/GenBank/DDBJ databases">
        <title>Draft genome of Bugula neritina, a colonial animal packing powerful symbionts and potential medicines.</title>
        <authorList>
            <person name="Rayko M."/>
        </authorList>
    </citation>
    <scope>NUCLEOTIDE SEQUENCE [LARGE SCALE GENOMIC DNA]</scope>
    <source>
        <strain evidence="2">Kwan_BN1</strain>
    </source>
</reference>
<keyword evidence="1" id="KW-0812">Transmembrane</keyword>
<evidence type="ECO:0000256" key="1">
    <source>
        <dbReference type="SAM" id="Phobius"/>
    </source>
</evidence>
<evidence type="ECO:0000313" key="2">
    <source>
        <dbReference type="EMBL" id="KAF6016926.1"/>
    </source>
</evidence>
<evidence type="ECO:0000313" key="3">
    <source>
        <dbReference type="Proteomes" id="UP000593567"/>
    </source>
</evidence>
<accession>A0A7J7ITR4</accession>
<sequence length="71" mass="8387">MQPCSSDCNARTNIMTEVGFGQLMKLQFDWLMSIYIFMYTSSANLVYEYFIHYTNAKYLVFTRTANFVNNQ</sequence>
<gene>
    <name evidence="2" type="ORF">EB796_024766</name>
</gene>
<name>A0A7J7ITR4_BUGNE</name>
<comment type="caution">
    <text evidence="2">The sequence shown here is derived from an EMBL/GenBank/DDBJ whole genome shotgun (WGS) entry which is preliminary data.</text>
</comment>
<feature type="transmembrane region" description="Helical" evidence="1">
    <location>
        <begin position="30"/>
        <end position="50"/>
    </location>
</feature>
<protein>
    <submittedName>
        <fullName evidence="2">Uncharacterized protein</fullName>
    </submittedName>
</protein>
<dbReference type="Proteomes" id="UP000593567">
    <property type="component" value="Unassembled WGS sequence"/>
</dbReference>
<proteinExistence type="predicted"/>
<keyword evidence="3" id="KW-1185">Reference proteome</keyword>
<keyword evidence="1" id="KW-0472">Membrane</keyword>
<dbReference type="EMBL" id="VXIV02003450">
    <property type="protein sequence ID" value="KAF6016926.1"/>
    <property type="molecule type" value="Genomic_DNA"/>
</dbReference>
<dbReference type="AlphaFoldDB" id="A0A7J7ITR4"/>
<organism evidence="2 3">
    <name type="scientific">Bugula neritina</name>
    <name type="common">Brown bryozoan</name>
    <name type="synonym">Sertularia neritina</name>
    <dbReference type="NCBI Taxonomy" id="10212"/>
    <lineage>
        <taxon>Eukaryota</taxon>
        <taxon>Metazoa</taxon>
        <taxon>Spiralia</taxon>
        <taxon>Lophotrochozoa</taxon>
        <taxon>Bryozoa</taxon>
        <taxon>Gymnolaemata</taxon>
        <taxon>Cheilostomatida</taxon>
        <taxon>Flustrina</taxon>
        <taxon>Buguloidea</taxon>
        <taxon>Bugulidae</taxon>
        <taxon>Bugula</taxon>
    </lineage>
</organism>
<keyword evidence="1" id="KW-1133">Transmembrane helix</keyword>